<reference evidence="2 3" key="1">
    <citation type="journal article" date="2019" name="Sci. Rep.">
        <title>Orb-weaving spider Araneus ventricosus genome elucidates the spidroin gene catalogue.</title>
        <authorList>
            <person name="Kono N."/>
            <person name="Nakamura H."/>
            <person name="Ohtoshi R."/>
            <person name="Moran D.A.P."/>
            <person name="Shinohara A."/>
            <person name="Yoshida Y."/>
            <person name="Fujiwara M."/>
            <person name="Mori M."/>
            <person name="Tomita M."/>
            <person name="Arakawa K."/>
        </authorList>
    </citation>
    <scope>NUCLEOTIDE SEQUENCE [LARGE SCALE GENOMIC DNA]</scope>
</reference>
<gene>
    <name evidence="2" type="ORF">AVEN_271642_1</name>
</gene>
<feature type="non-terminal residue" evidence="2">
    <location>
        <position position="1"/>
    </location>
</feature>
<keyword evidence="3" id="KW-1185">Reference proteome</keyword>
<accession>A0A4Y2VAQ2</accession>
<dbReference type="EMBL" id="BGPR01044642">
    <property type="protein sequence ID" value="GBO21454.1"/>
    <property type="molecule type" value="Genomic_DNA"/>
</dbReference>
<evidence type="ECO:0000313" key="3">
    <source>
        <dbReference type="Proteomes" id="UP000499080"/>
    </source>
</evidence>
<feature type="region of interest" description="Disordered" evidence="1">
    <location>
        <begin position="57"/>
        <end position="79"/>
    </location>
</feature>
<name>A0A4Y2VAQ2_ARAVE</name>
<organism evidence="2 3">
    <name type="scientific">Araneus ventricosus</name>
    <name type="common">Orbweaver spider</name>
    <name type="synonym">Epeira ventricosa</name>
    <dbReference type="NCBI Taxonomy" id="182803"/>
    <lineage>
        <taxon>Eukaryota</taxon>
        <taxon>Metazoa</taxon>
        <taxon>Ecdysozoa</taxon>
        <taxon>Arthropoda</taxon>
        <taxon>Chelicerata</taxon>
        <taxon>Arachnida</taxon>
        <taxon>Araneae</taxon>
        <taxon>Araneomorphae</taxon>
        <taxon>Entelegynae</taxon>
        <taxon>Araneoidea</taxon>
        <taxon>Araneidae</taxon>
        <taxon>Araneus</taxon>
    </lineage>
</organism>
<dbReference type="AlphaFoldDB" id="A0A4Y2VAQ2"/>
<sequence>KSDHGLGSGGGCPVTAPWISTCGMVPLKKEPLSLKRQINLLRSQFALHLCTATPHPVSRTASDGHLPSTLVMDASSDEA</sequence>
<evidence type="ECO:0000256" key="1">
    <source>
        <dbReference type="SAM" id="MobiDB-lite"/>
    </source>
</evidence>
<proteinExistence type="predicted"/>
<comment type="caution">
    <text evidence="2">The sequence shown here is derived from an EMBL/GenBank/DDBJ whole genome shotgun (WGS) entry which is preliminary data.</text>
</comment>
<protein>
    <submittedName>
        <fullName evidence="2">Uncharacterized protein</fullName>
    </submittedName>
</protein>
<evidence type="ECO:0000313" key="2">
    <source>
        <dbReference type="EMBL" id="GBO21454.1"/>
    </source>
</evidence>
<dbReference type="Proteomes" id="UP000499080">
    <property type="component" value="Unassembled WGS sequence"/>
</dbReference>